<dbReference type="KEGG" id="pno:SNOG_13352"/>
<evidence type="ECO:0000313" key="1">
    <source>
        <dbReference type="EMBL" id="EAT79236.1"/>
    </source>
</evidence>
<gene>
    <name evidence="1" type="ORF">SNOG_13352</name>
</gene>
<organism evidence="1 2">
    <name type="scientific">Phaeosphaeria nodorum (strain SN15 / ATCC MYA-4574 / FGSC 10173)</name>
    <name type="common">Glume blotch fungus</name>
    <name type="synonym">Parastagonospora nodorum</name>
    <dbReference type="NCBI Taxonomy" id="321614"/>
    <lineage>
        <taxon>Eukaryota</taxon>
        <taxon>Fungi</taxon>
        <taxon>Dikarya</taxon>
        <taxon>Ascomycota</taxon>
        <taxon>Pezizomycotina</taxon>
        <taxon>Dothideomycetes</taxon>
        <taxon>Pleosporomycetidae</taxon>
        <taxon>Pleosporales</taxon>
        <taxon>Pleosporineae</taxon>
        <taxon>Phaeosphaeriaceae</taxon>
        <taxon>Parastagonospora</taxon>
    </lineage>
</organism>
<dbReference type="RefSeq" id="XP_001803561.1">
    <property type="nucleotide sequence ID" value="XM_001803509.1"/>
</dbReference>
<sequence length="48" mass="5377">MAPLPAVMKGESVGPDGIYRFTVLVRRRRREILPGAGELEDPMIKPKE</sequence>
<accession>Q0U4G2</accession>
<dbReference type="GeneID" id="5980478"/>
<dbReference type="InParanoid" id="Q0U4G2"/>
<dbReference type="EMBL" id="CH445350">
    <property type="protein sequence ID" value="EAT79236.1"/>
    <property type="molecule type" value="Genomic_DNA"/>
</dbReference>
<proteinExistence type="predicted"/>
<name>Q0U4G2_PHANO</name>
<dbReference type="Proteomes" id="UP000001055">
    <property type="component" value="Unassembled WGS sequence"/>
</dbReference>
<dbReference type="AlphaFoldDB" id="Q0U4G2"/>
<reference evidence="2" key="1">
    <citation type="journal article" date="2007" name="Plant Cell">
        <title>Dothideomycete-plant interactions illuminated by genome sequencing and EST analysis of the wheat pathogen Stagonospora nodorum.</title>
        <authorList>
            <person name="Hane J.K."/>
            <person name="Lowe R.G."/>
            <person name="Solomon P.S."/>
            <person name="Tan K.C."/>
            <person name="Schoch C.L."/>
            <person name="Spatafora J.W."/>
            <person name="Crous P.W."/>
            <person name="Kodira C."/>
            <person name="Birren B.W."/>
            <person name="Galagan J.E."/>
            <person name="Torriani S.F."/>
            <person name="McDonald B.A."/>
            <person name="Oliver R.P."/>
        </authorList>
    </citation>
    <scope>NUCLEOTIDE SEQUENCE [LARGE SCALE GENOMIC DNA]</scope>
    <source>
        <strain evidence="2">SN15 / ATCC MYA-4574 / FGSC 10173</strain>
    </source>
</reference>
<evidence type="ECO:0000313" key="2">
    <source>
        <dbReference type="Proteomes" id="UP000001055"/>
    </source>
</evidence>
<dbReference type="HOGENOM" id="CLU_3160184_0_0_1"/>
<protein>
    <submittedName>
        <fullName evidence="1">Uncharacterized protein</fullName>
    </submittedName>
</protein>